<protein>
    <recommendedName>
        <fullName evidence="11">Transmembrane protein 11 homolog, mitochondrial</fullName>
    </recommendedName>
</protein>
<evidence type="ECO:0008006" key="11">
    <source>
        <dbReference type="Google" id="ProtNLM"/>
    </source>
</evidence>
<reference evidence="10" key="1">
    <citation type="submission" date="2011-05" db="EMBL/GenBank/DDBJ databases">
        <authorList>
            <person name="Richards S.R."/>
            <person name="Qu J."/>
            <person name="Jiang H."/>
            <person name="Jhangiani S.N."/>
            <person name="Agravi P."/>
            <person name="Goodspeed R."/>
            <person name="Gross S."/>
            <person name="Mandapat C."/>
            <person name="Jackson L."/>
            <person name="Mathew T."/>
            <person name="Pu L."/>
            <person name="Thornton R."/>
            <person name="Saada N."/>
            <person name="Wilczek-Boney K.B."/>
            <person name="Lee S."/>
            <person name="Kovar C."/>
            <person name="Wu Y."/>
            <person name="Scherer S.E."/>
            <person name="Worley K.C."/>
            <person name="Muzny D.M."/>
            <person name="Gibbs R."/>
        </authorList>
    </citation>
    <scope>NUCLEOTIDE SEQUENCE</scope>
    <source>
        <strain evidence="10">Brora</strain>
    </source>
</reference>
<dbReference type="Pfam" id="PF14972">
    <property type="entry name" value="Mito_morph_reg"/>
    <property type="match status" value="1"/>
</dbReference>
<dbReference type="OMA" id="IGNCLHK"/>
<keyword evidence="4" id="KW-0812">Transmembrane</keyword>
<dbReference type="AlphaFoldDB" id="T1ITV1"/>
<comment type="similarity">
    <text evidence="3">Belongs to the TMEM11 family.</text>
</comment>
<evidence type="ECO:0000313" key="10">
    <source>
        <dbReference type="Proteomes" id="UP000014500"/>
    </source>
</evidence>
<dbReference type="PANTHER" id="PTHR15099">
    <property type="entry name" value="PROTEIN PM1"/>
    <property type="match status" value="1"/>
</dbReference>
<reference evidence="9" key="2">
    <citation type="submission" date="2015-02" db="UniProtKB">
        <authorList>
            <consortium name="EnsemblMetazoa"/>
        </authorList>
    </citation>
    <scope>IDENTIFICATION</scope>
</reference>
<accession>T1ITV1</accession>
<proteinExistence type="inferred from homology"/>
<dbReference type="EMBL" id="JH431501">
    <property type="status" value="NOT_ANNOTATED_CDS"/>
    <property type="molecule type" value="Genomic_DNA"/>
</dbReference>
<dbReference type="PANTHER" id="PTHR15099:SF2">
    <property type="entry name" value="TRANSMEMBRANE PROTEIN 11, MITOCHONDRIAL"/>
    <property type="match status" value="1"/>
</dbReference>
<organism evidence="9 10">
    <name type="scientific">Strigamia maritima</name>
    <name type="common">European centipede</name>
    <name type="synonym">Geophilus maritimus</name>
    <dbReference type="NCBI Taxonomy" id="126957"/>
    <lineage>
        <taxon>Eukaryota</taxon>
        <taxon>Metazoa</taxon>
        <taxon>Ecdysozoa</taxon>
        <taxon>Arthropoda</taxon>
        <taxon>Myriapoda</taxon>
        <taxon>Chilopoda</taxon>
        <taxon>Pleurostigmophora</taxon>
        <taxon>Geophilomorpha</taxon>
        <taxon>Linotaeniidae</taxon>
        <taxon>Strigamia</taxon>
    </lineage>
</organism>
<keyword evidence="6" id="KW-1133">Transmembrane helix</keyword>
<evidence type="ECO:0000256" key="7">
    <source>
        <dbReference type="ARBA" id="ARBA00023128"/>
    </source>
</evidence>
<evidence type="ECO:0000313" key="9">
    <source>
        <dbReference type="EnsemblMetazoa" id="SMAR004559-PA"/>
    </source>
</evidence>
<keyword evidence="8" id="KW-0472">Membrane</keyword>
<dbReference type="STRING" id="126957.T1ITV1"/>
<keyword evidence="7" id="KW-0496">Mitochondrion</keyword>
<comment type="function">
    <text evidence="1">Plays a role in mitochondrial morphogenesis.</text>
</comment>
<evidence type="ECO:0000256" key="3">
    <source>
        <dbReference type="ARBA" id="ARBA00006060"/>
    </source>
</evidence>
<dbReference type="eggNOG" id="ENOG502QUAI">
    <property type="taxonomic scope" value="Eukaryota"/>
</dbReference>
<dbReference type="InterPro" id="IPR026120">
    <property type="entry name" value="TMEM11"/>
</dbReference>
<evidence type="ECO:0000256" key="6">
    <source>
        <dbReference type="ARBA" id="ARBA00022989"/>
    </source>
</evidence>
<dbReference type="GO" id="GO:0005743">
    <property type="term" value="C:mitochondrial inner membrane"/>
    <property type="evidence" value="ECO:0007669"/>
    <property type="project" value="UniProtKB-SubCell"/>
</dbReference>
<dbReference type="EnsemblMetazoa" id="SMAR004559-RA">
    <property type="protein sequence ID" value="SMAR004559-PA"/>
    <property type="gene ID" value="SMAR004559"/>
</dbReference>
<evidence type="ECO:0000256" key="1">
    <source>
        <dbReference type="ARBA" id="ARBA00002812"/>
    </source>
</evidence>
<comment type="subcellular location">
    <subcellularLocation>
        <location evidence="2">Mitochondrion inner membrane</location>
        <topology evidence="2">Multi-pass membrane protein</topology>
    </subcellularLocation>
</comment>
<evidence type="ECO:0000256" key="4">
    <source>
        <dbReference type="ARBA" id="ARBA00022692"/>
    </source>
</evidence>
<dbReference type="HOGENOM" id="CLU_095460_0_0_1"/>
<keyword evidence="5" id="KW-0999">Mitochondrion inner membrane</keyword>
<dbReference type="GO" id="GO:0007007">
    <property type="term" value="P:inner mitochondrial membrane organization"/>
    <property type="evidence" value="ECO:0007669"/>
    <property type="project" value="TreeGrafter"/>
</dbReference>
<keyword evidence="10" id="KW-1185">Reference proteome</keyword>
<evidence type="ECO:0000256" key="2">
    <source>
        <dbReference type="ARBA" id="ARBA00004448"/>
    </source>
</evidence>
<sequence length="179" mass="20530">MAGFGDSEFNDTVIIREIYDGENSQEKFENELERALETCCPTIVIEPSKLGDDTSRWIAIGNCLHKTAVLSGFGSLVTGLIWPDRPYIYCPMGAVSLFCTGLYSVSWQFDPCCKYQVLRDAQKLERFQQRLNSLTSSSPVVLLRHDDRRRKLLHSIVTVLSIAYCTWRLTQLYPYLKYI</sequence>
<evidence type="ECO:0000256" key="8">
    <source>
        <dbReference type="ARBA" id="ARBA00023136"/>
    </source>
</evidence>
<dbReference type="Proteomes" id="UP000014500">
    <property type="component" value="Unassembled WGS sequence"/>
</dbReference>
<evidence type="ECO:0000256" key="5">
    <source>
        <dbReference type="ARBA" id="ARBA00022792"/>
    </source>
</evidence>
<name>T1ITV1_STRMM</name>
<dbReference type="PhylomeDB" id="T1ITV1"/>